<gene>
    <name evidence="1" type="ORF">NBC122_02441</name>
</gene>
<protein>
    <recommendedName>
        <fullName evidence="3">Curlin associated repeat-containing protein</fullName>
    </recommendedName>
</protein>
<keyword evidence="2" id="KW-1185">Reference proteome</keyword>
<dbReference type="KEGG" id="csal:NBC122_02441"/>
<evidence type="ECO:0000313" key="1">
    <source>
        <dbReference type="EMBL" id="QBO59245.1"/>
    </source>
</evidence>
<evidence type="ECO:0000313" key="2">
    <source>
        <dbReference type="Proteomes" id="UP000294419"/>
    </source>
</evidence>
<dbReference type="OrthoDB" id="1268387at2"/>
<evidence type="ECO:0008006" key="3">
    <source>
        <dbReference type="Google" id="ProtNLM"/>
    </source>
</evidence>
<dbReference type="RefSeq" id="WP_133440599.1">
    <property type="nucleotide sequence ID" value="NZ_CP037954.1"/>
</dbReference>
<dbReference type="EMBL" id="CP037954">
    <property type="protein sequence ID" value="QBO59245.1"/>
    <property type="molecule type" value="Genomic_DNA"/>
</dbReference>
<sequence length="133" mass="15010">MKNIFLIIAILFCFLINAQKIDFSEINSLNALSIISAPAKDISLISRSSVTQLGNNNTAMVYDKSKRSDLMIRQTGDFNTTLMTNTNPNLDNKQKVNVEGNNNYIDVTGNNSNSKEMQINLKTNDKMIFVRHY</sequence>
<dbReference type="Proteomes" id="UP000294419">
    <property type="component" value="Chromosome"/>
</dbReference>
<organism evidence="1 2">
    <name type="scientific">Chryseobacterium salivictor</name>
    <dbReference type="NCBI Taxonomy" id="2547600"/>
    <lineage>
        <taxon>Bacteria</taxon>
        <taxon>Pseudomonadati</taxon>
        <taxon>Bacteroidota</taxon>
        <taxon>Flavobacteriia</taxon>
        <taxon>Flavobacteriales</taxon>
        <taxon>Weeksellaceae</taxon>
        <taxon>Chryseobacterium group</taxon>
        <taxon>Chryseobacterium</taxon>
    </lineage>
</organism>
<name>A0A4P6ZIK8_9FLAO</name>
<accession>A0A4P6ZIK8</accession>
<reference evidence="1 2" key="1">
    <citation type="submission" date="2019-03" db="EMBL/GenBank/DDBJ databases">
        <authorList>
            <person name="Kim H."/>
            <person name="Yu S.-M."/>
        </authorList>
    </citation>
    <scope>NUCLEOTIDE SEQUENCE [LARGE SCALE GENOMIC DNA]</scope>
    <source>
        <strain evidence="1 2">NBC122</strain>
    </source>
</reference>
<dbReference type="AlphaFoldDB" id="A0A4P6ZIK8"/>
<proteinExistence type="predicted"/>